<name>A0ABN2JA49_9ACTN</name>
<proteinExistence type="predicted"/>
<dbReference type="PROSITE" id="PS00894">
    <property type="entry name" value="HTH_DEOR_1"/>
    <property type="match status" value="1"/>
</dbReference>
<dbReference type="PROSITE" id="PS51000">
    <property type="entry name" value="HTH_DEOR_2"/>
    <property type="match status" value="1"/>
</dbReference>
<dbReference type="InterPro" id="IPR013196">
    <property type="entry name" value="HTH_11"/>
</dbReference>
<dbReference type="InterPro" id="IPR057727">
    <property type="entry name" value="WCX_dom"/>
</dbReference>
<dbReference type="InterPro" id="IPR028349">
    <property type="entry name" value="PafC-like"/>
</dbReference>
<comment type="caution">
    <text evidence="5">The sequence shown here is derived from an EMBL/GenBank/DDBJ whole genome shotgun (WGS) entry which is preliminary data.</text>
</comment>
<evidence type="ECO:0000256" key="3">
    <source>
        <dbReference type="ARBA" id="ARBA00023163"/>
    </source>
</evidence>
<evidence type="ECO:0000313" key="6">
    <source>
        <dbReference type="Proteomes" id="UP001500618"/>
    </source>
</evidence>
<keyword evidence="3" id="KW-0804">Transcription</keyword>
<dbReference type="Gene3D" id="1.10.10.10">
    <property type="entry name" value="Winged helix-like DNA-binding domain superfamily/Winged helix DNA-binding domain"/>
    <property type="match status" value="1"/>
</dbReference>
<dbReference type="InterPro" id="IPR036388">
    <property type="entry name" value="WH-like_DNA-bd_sf"/>
</dbReference>
<dbReference type="Pfam" id="PF25583">
    <property type="entry name" value="WCX"/>
    <property type="match status" value="1"/>
</dbReference>
<dbReference type="EMBL" id="BAAANY010000046">
    <property type="protein sequence ID" value="GAA1721128.1"/>
    <property type="molecule type" value="Genomic_DNA"/>
</dbReference>
<sequence>MWDTAGRLLRVLELLQQRHEWGAAELAERLGVSTRTIRRDVDRLRAIGYPVDARYGADGGYHLAPGANLPPLMFDADEAVATVLALQEFNVSGAELVSGSAVRALTKLAAVMPRRLRGQVEALVCQVRHTPHGTMRGQRPTPVAVETLIAVAVACRERRRATAAYDGADCLLDPLSLVRAGQRWYVVAWEVNLAQWRTLRVDELTDFTATDRPAADREPPSPDLEAYVVEHLAIQTQQVHATVRVEAPVAAIEMWIDPAWGWIEPVGDTACVLHVGADSLASVARWLLLLNAELTIVEPAELATEYRNLAAVALRAADSFSP</sequence>
<dbReference type="InterPro" id="IPR051534">
    <property type="entry name" value="CBASS_pafABC_assoc_protein"/>
</dbReference>
<gene>
    <name evidence="5" type="ORF">GCM10009765_81690</name>
</gene>
<evidence type="ECO:0000259" key="4">
    <source>
        <dbReference type="PROSITE" id="PS51000"/>
    </source>
</evidence>
<dbReference type="PANTHER" id="PTHR34580:SF3">
    <property type="entry name" value="PROTEIN PAFB"/>
    <property type="match status" value="1"/>
</dbReference>
<dbReference type="PROSITE" id="PS52050">
    <property type="entry name" value="WYL"/>
    <property type="match status" value="1"/>
</dbReference>
<keyword evidence="6" id="KW-1185">Reference proteome</keyword>
<protein>
    <submittedName>
        <fullName evidence="5">YafY family protein</fullName>
    </submittedName>
</protein>
<dbReference type="InterPro" id="IPR018356">
    <property type="entry name" value="Tscrpt_reg_HTH_DeoR_CS"/>
</dbReference>
<dbReference type="PIRSF" id="PIRSF016838">
    <property type="entry name" value="PafC"/>
    <property type="match status" value="1"/>
</dbReference>
<dbReference type="Pfam" id="PF13280">
    <property type="entry name" value="WYL"/>
    <property type="match status" value="1"/>
</dbReference>
<dbReference type="RefSeq" id="WP_344315358.1">
    <property type="nucleotide sequence ID" value="NZ_BAAANY010000046.1"/>
</dbReference>
<feature type="domain" description="HTH deoR-type" evidence="4">
    <location>
        <begin position="4"/>
        <end position="59"/>
    </location>
</feature>
<dbReference type="Pfam" id="PF08279">
    <property type="entry name" value="HTH_11"/>
    <property type="match status" value="1"/>
</dbReference>
<dbReference type="InterPro" id="IPR026881">
    <property type="entry name" value="WYL_dom"/>
</dbReference>
<dbReference type="Proteomes" id="UP001500618">
    <property type="component" value="Unassembled WGS sequence"/>
</dbReference>
<keyword evidence="2" id="KW-0238">DNA-binding</keyword>
<organism evidence="5 6">
    <name type="scientific">Fodinicola feengrottensis</name>
    <dbReference type="NCBI Taxonomy" id="435914"/>
    <lineage>
        <taxon>Bacteria</taxon>
        <taxon>Bacillati</taxon>
        <taxon>Actinomycetota</taxon>
        <taxon>Actinomycetes</taxon>
        <taxon>Mycobacteriales</taxon>
        <taxon>Fodinicola</taxon>
    </lineage>
</organism>
<evidence type="ECO:0000256" key="2">
    <source>
        <dbReference type="ARBA" id="ARBA00023125"/>
    </source>
</evidence>
<dbReference type="InterPro" id="IPR001034">
    <property type="entry name" value="DeoR_HTH"/>
</dbReference>
<dbReference type="InterPro" id="IPR036390">
    <property type="entry name" value="WH_DNA-bd_sf"/>
</dbReference>
<keyword evidence="1" id="KW-0805">Transcription regulation</keyword>
<accession>A0ABN2JA49</accession>
<dbReference type="PANTHER" id="PTHR34580">
    <property type="match status" value="1"/>
</dbReference>
<dbReference type="SUPFAM" id="SSF46785">
    <property type="entry name" value="Winged helix' DNA-binding domain"/>
    <property type="match status" value="1"/>
</dbReference>
<reference evidence="5 6" key="1">
    <citation type="journal article" date="2019" name="Int. J. Syst. Evol. Microbiol.">
        <title>The Global Catalogue of Microorganisms (GCM) 10K type strain sequencing project: providing services to taxonomists for standard genome sequencing and annotation.</title>
        <authorList>
            <consortium name="The Broad Institute Genomics Platform"/>
            <consortium name="The Broad Institute Genome Sequencing Center for Infectious Disease"/>
            <person name="Wu L."/>
            <person name="Ma J."/>
        </authorList>
    </citation>
    <scope>NUCLEOTIDE SEQUENCE [LARGE SCALE GENOMIC DNA]</scope>
    <source>
        <strain evidence="5 6">JCM 14718</strain>
    </source>
</reference>
<evidence type="ECO:0000256" key="1">
    <source>
        <dbReference type="ARBA" id="ARBA00023015"/>
    </source>
</evidence>
<evidence type="ECO:0000313" key="5">
    <source>
        <dbReference type="EMBL" id="GAA1721128.1"/>
    </source>
</evidence>